<name>A0A4C1TUA7_EUMVA</name>
<dbReference type="InterPro" id="IPR011333">
    <property type="entry name" value="SKP1/BTB/POZ_sf"/>
</dbReference>
<keyword evidence="6" id="KW-1185">Reference proteome</keyword>
<evidence type="ECO:0000256" key="1">
    <source>
        <dbReference type="ARBA" id="ARBA00004123"/>
    </source>
</evidence>
<evidence type="ECO:0000259" key="4">
    <source>
        <dbReference type="PROSITE" id="PS50097"/>
    </source>
</evidence>
<dbReference type="PROSITE" id="PS50097">
    <property type="entry name" value="BTB"/>
    <property type="match status" value="1"/>
</dbReference>
<dbReference type="GO" id="GO:0005634">
    <property type="term" value="C:nucleus"/>
    <property type="evidence" value="ECO:0007669"/>
    <property type="project" value="UniProtKB-SubCell"/>
</dbReference>
<evidence type="ECO:0000256" key="2">
    <source>
        <dbReference type="ARBA" id="ARBA00023242"/>
    </source>
</evidence>
<dbReference type="EMBL" id="BGZK01006280">
    <property type="protein sequence ID" value="GBP17376.1"/>
    <property type="molecule type" value="Genomic_DNA"/>
</dbReference>
<dbReference type="PANTHER" id="PTHR23110:SF104">
    <property type="entry name" value="MATERNAL GENE REQUIRED FOR MEIOSIS, ISOFORM H"/>
    <property type="match status" value="1"/>
</dbReference>
<reference evidence="5 6" key="1">
    <citation type="journal article" date="2019" name="Commun. Biol.">
        <title>The bagworm genome reveals a unique fibroin gene that provides high tensile strength.</title>
        <authorList>
            <person name="Kono N."/>
            <person name="Nakamura H."/>
            <person name="Ohtoshi R."/>
            <person name="Tomita M."/>
            <person name="Numata K."/>
            <person name="Arakawa K."/>
        </authorList>
    </citation>
    <scope>NUCLEOTIDE SEQUENCE [LARGE SCALE GENOMIC DNA]</scope>
</reference>
<feature type="domain" description="BTB" evidence="4">
    <location>
        <begin position="1"/>
        <end position="45"/>
    </location>
</feature>
<feature type="compositionally biased region" description="Basic and acidic residues" evidence="3">
    <location>
        <begin position="74"/>
        <end position="84"/>
    </location>
</feature>
<dbReference type="STRING" id="151549.A0A4C1TUA7"/>
<dbReference type="PANTHER" id="PTHR23110">
    <property type="entry name" value="BTB DOMAIN TRANSCRIPTION FACTOR"/>
    <property type="match status" value="1"/>
</dbReference>
<proteinExistence type="predicted"/>
<evidence type="ECO:0000313" key="5">
    <source>
        <dbReference type="EMBL" id="GBP17376.1"/>
    </source>
</evidence>
<dbReference type="OrthoDB" id="10261408at2759"/>
<dbReference type="Pfam" id="PF00651">
    <property type="entry name" value="BTB"/>
    <property type="match status" value="1"/>
</dbReference>
<dbReference type="InterPro" id="IPR000210">
    <property type="entry name" value="BTB/POZ_dom"/>
</dbReference>
<comment type="caution">
    <text evidence="5">The sequence shown here is derived from an EMBL/GenBank/DDBJ whole genome shotgun (WGS) entry which is preliminary data.</text>
</comment>
<dbReference type="Gene3D" id="3.30.710.10">
    <property type="entry name" value="Potassium Channel Kv1.1, Chain A"/>
    <property type="match status" value="1"/>
</dbReference>
<sequence length="120" mass="13742">VVLSACSSYFQSLFLDHPEKHPIVILKDVRFAELQTLVEFMYKGEKRAILSVIGIAENGRVFKAEMTNQNTTLREPEREPERLRPHSQPCKRSNSCDSPVDATLSGPQHRPLQQRSMQLH</sequence>
<dbReference type="SUPFAM" id="SSF54695">
    <property type="entry name" value="POZ domain"/>
    <property type="match status" value="1"/>
</dbReference>
<dbReference type="InterPro" id="IPR051095">
    <property type="entry name" value="Dros_DevTransReg"/>
</dbReference>
<dbReference type="Proteomes" id="UP000299102">
    <property type="component" value="Unassembled WGS sequence"/>
</dbReference>
<accession>A0A4C1TUA7</accession>
<dbReference type="AlphaFoldDB" id="A0A4C1TUA7"/>
<feature type="region of interest" description="Disordered" evidence="3">
    <location>
        <begin position="66"/>
        <end position="120"/>
    </location>
</feature>
<feature type="non-terminal residue" evidence="5">
    <location>
        <position position="1"/>
    </location>
</feature>
<feature type="compositionally biased region" description="Polar residues" evidence="3">
    <location>
        <begin position="111"/>
        <end position="120"/>
    </location>
</feature>
<gene>
    <name evidence="5" type="primary">ttk</name>
    <name evidence="5" type="ORF">EVAR_73572_1</name>
</gene>
<dbReference type="GO" id="GO:0006357">
    <property type="term" value="P:regulation of transcription by RNA polymerase II"/>
    <property type="evidence" value="ECO:0007669"/>
    <property type="project" value="TreeGrafter"/>
</dbReference>
<protein>
    <submittedName>
        <fullName evidence="5">Protein tramtrack, alpha isoform</fullName>
    </submittedName>
</protein>
<evidence type="ECO:0000313" key="6">
    <source>
        <dbReference type="Proteomes" id="UP000299102"/>
    </source>
</evidence>
<comment type="subcellular location">
    <subcellularLocation>
        <location evidence="1">Nucleus</location>
    </subcellularLocation>
</comment>
<organism evidence="5 6">
    <name type="scientific">Eumeta variegata</name>
    <name type="common">Bagworm moth</name>
    <name type="synonym">Eumeta japonica</name>
    <dbReference type="NCBI Taxonomy" id="151549"/>
    <lineage>
        <taxon>Eukaryota</taxon>
        <taxon>Metazoa</taxon>
        <taxon>Ecdysozoa</taxon>
        <taxon>Arthropoda</taxon>
        <taxon>Hexapoda</taxon>
        <taxon>Insecta</taxon>
        <taxon>Pterygota</taxon>
        <taxon>Neoptera</taxon>
        <taxon>Endopterygota</taxon>
        <taxon>Lepidoptera</taxon>
        <taxon>Glossata</taxon>
        <taxon>Ditrysia</taxon>
        <taxon>Tineoidea</taxon>
        <taxon>Psychidae</taxon>
        <taxon>Oiketicinae</taxon>
        <taxon>Eumeta</taxon>
    </lineage>
</organism>
<keyword evidence="2" id="KW-0539">Nucleus</keyword>
<evidence type="ECO:0000256" key="3">
    <source>
        <dbReference type="SAM" id="MobiDB-lite"/>
    </source>
</evidence>